<organism evidence="1 2">
    <name type="scientific">Sclerotinia sclerotiorum (strain ATCC 18683 / 1980 / Ss-1)</name>
    <name type="common">White mold</name>
    <name type="synonym">Whetzelinia sclerotiorum</name>
    <dbReference type="NCBI Taxonomy" id="665079"/>
    <lineage>
        <taxon>Eukaryota</taxon>
        <taxon>Fungi</taxon>
        <taxon>Dikarya</taxon>
        <taxon>Ascomycota</taxon>
        <taxon>Pezizomycotina</taxon>
        <taxon>Leotiomycetes</taxon>
        <taxon>Helotiales</taxon>
        <taxon>Sclerotiniaceae</taxon>
        <taxon>Sclerotinia</taxon>
    </lineage>
</organism>
<proteinExistence type="predicted"/>
<dbReference type="InParanoid" id="A7E6M7"/>
<accession>A7E6M7</accession>
<evidence type="ECO:0000313" key="2">
    <source>
        <dbReference type="Proteomes" id="UP000001312"/>
    </source>
</evidence>
<gene>
    <name evidence="1" type="ORF">SS1G_00952</name>
</gene>
<protein>
    <submittedName>
        <fullName evidence="1">Uncharacterized protein</fullName>
    </submittedName>
</protein>
<keyword evidence="2" id="KW-1185">Reference proteome</keyword>
<dbReference type="Proteomes" id="UP000001312">
    <property type="component" value="Unassembled WGS sequence"/>
</dbReference>
<dbReference type="AlphaFoldDB" id="A7E6M7"/>
<dbReference type="RefSeq" id="XP_001598863.1">
    <property type="nucleotide sequence ID" value="XM_001598813.1"/>
</dbReference>
<reference evidence="2" key="1">
    <citation type="journal article" date="2011" name="PLoS Genet.">
        <title>Genomic analysis of the necrotrophic fungal pathogens Sclerotinia sclerotiorum and Botrytis cinerea.</title>
        <authorList>
            <person name="Amselem J."/>
            <person name="Cuomo C.A."/>
            <person name="van Kan J.A."/>
            <person name="Viaud M."/>
            <person name="Benito E.P."/>
            <person name="Couloux A."/>
            <person name="Coutinho P.M."/>
            <person name="de Vries R.P."/>
            <person name="Dyer P.S."/>
            <person name="Fillinger S."/>
            <person name="Fournier E."/>
            <person name="Gout L."/>
            <person name="Hahn M."/>
            <person name="Kohn L."/>
            <person name="Lapalu N."/>
            <person name="Plummer K.M."/>
            <person name="Pradier J.M."/>
            <person name="Quevillon E."/>
            <person name="Sharon A."/>
            <person name="Simon A."/>
            <person name="ten Have A."/>
            <person name="Tudzynski B."/>
            <person name="Tudzynski P."/>
            <person name="Wincker P."/>
            <person name="Andrew M."/>
            <person name="Anthouard V."/>
            <person name="Beever R.E."/>
            <person name="Beffa R."/>
            <person name="Benoit I."/>
            <person name="Bouzid O."/>
            <person name="Brault B."/>
            <person name="Chen Z."/>
            <person name="Choquer M."/>
            <person name="Collemare J."/>
            <person name="Cotton P."/>
            <person name="Danchin E.G."/>
            <person name="Da Silva C."/>
            <person name="Gautier A."/>
            <person name="Giraud C."/>
            <person name="Giraud T."/>
            <person name="Gonzalez C."/>
            <person name="Grossetete S."/>
            <person name="Guldener U."/>
            <person name="Henrissat B."/>
            <person name="Howlett B.J."/>
            <person name="Kodira C."/>
            <person name="Kretschmer M."/>
            <person name="Lappartient A."/>
            <person name="Leroch M."/>
            <person name="Levis C."/>
            <person name="Mauceli E."/>
            <person name="Neuveglise C."/>
            <person name="Oeser B."/>
            <person name="Pearson M."/>
            <person name="Poulain J."/>
            <person name="Poussereau N."/>
            <person name="Quesneville H."/>
            <person name="Rascle C."/>
            <person name="Schumacher J."/>
            <person name="Segurens B."/>
            <person name="Sexton A."/>
            <person name="Silva E."/>
            <person name="Sirven C."/>
            <person name="Soanes D.M."/>
            <person name="Talbot N.J."/>
            <person name="Templeton M."/>
            <person name="Yandava C."/>
            <person name="Yarden O."/>
            <person name="Zeng Q."/>
            <person name="Rollins J.A."/>
            <person name="Lebrun M.H."/>
            <person name="Dickman M."/>
        </authorList>
    </citation>
    <scope>NUCLEOTIDE SEQUENCE [LARGE SCALE GENOMIC DNA]</scope>
    <source>
        <strain evidence="2">ATCC 18683 / 1980 / Ss-1</strain>
    </source>
</reference>
<name>A7E6M7_SCLS1</name>
<sequence>MYPNLKISDCVSYHNLDASTQIMFPCLCHHAPTHWRSQRGSERADPTPLAATRDFISMVKARFPAICMINDGQDLVPQKAHLGRSWRRTELHDRK</sequence>
<dbReference type="KEGG" id="ssl:SS1G_00952"/>
<dbReference type="GeneID" id="5495167"/>
<dbReference type="HOGENOM" id="CLU_2374059_0_0_1"/>
<evidence type="ECO:0000313" key="1">
    <source>
        <dbReference type="EMBL" id="EDN91549.1"/>
    </source>
</evidence>
<dbReference type="EMBL" id="CH476621">
    <property type="protein sequence ID" value="EDN91549.1"/>
    <property type="molecule type" value="Genomic_DNA"/>
</dbReference>